<keyword evidence="2 8" id="KW-0533">Nickel</keyword>
<feature type="binding site" evidence="8">
    <location>
        <position position="77"/>
    </location>
    <ligand>
        <name>Ni(2+)</name>
        <dbReference type="ChEBI" id="CHEBI:49786"/>
    </ligand>
</feature>
<dbReference type="Pfam" id="PF01402">
    <property type="entry name" value="RHH_1"/>
    <property type="match status" value="1"/>
</dbReference>
<comment type="similarity">
    <text evidence="1 8">Belongs to the transcriptional regulatory CopG/NikR family.</text>
</comment>
<keyword evidence="6 8" id="KW-0804">Transcription</keyword>
<dbReference type="Proteomes" id="UP000225379">
    <property type="component" value="Unassembled WGS sequence"/>
</dbReference>
<accession>A0A2B8BJ16</accession>
<comment type="function">
    <text evidence="7">Transcriptional repressor of the nikABCDE operon. Is active in the presence of excessive concentrations of intracellular nickel.</text>
</comment>
<feature type="binding site" evidence="8">
    <location>
        <position position="88"/>
    </location>
    <ligand>
        <name>Ni(2+)</name>
        <dbReference type="ChEBI" id="CHEBI:49786"/>
    </ligand>
</feature>
<evidence type="ECO:0000256" key="6">
    <source>
        <dbReference type="ARBA" id="ARBA00023163"/>
    </source>
</evidence>
<dbReference type="GO" id="GO:0003700">
    <property type="term" value="F:DNA-binding transcription factor activity"/>
    <property type="evidence" value="ECO:0007669"/>
    <property type="project" value="UniProtKB-UniRule"/>
</dbReference>
<evidence type="ECO:0000259" key="11">
    <source>
        <dbReference type="Pfam" id="PF08753"/>
    </source>
</evidence>
<keyword evidence="3 8" id="KW-0479">Metal-binding</keyword>
<proteinExistence type="inferred from homology"/>
<reference evidence="13" key="1">
    <citation type="submission" date="2017-10" db="EMBL/GenBank/DDBJ databases">
        <authorList>
            <person name="Kravchenko I.K."/>
            <person name="Grouzdev D.S."/>
        </authorList>
    </citation>
    <scope>NUCLEOTIDE SEQUENCE [LARGE SCALE GENOMIC DNA]</scope>
    <source>
        <strain evidence="13">B2</strain>
    </source>
</reference>
<evidence type="ECO:0000256" key="4">
    <source>
        <dbReference type="ARBA" id="ARBA00023015"/>
    </source>
</evidence>
<comment type="cofactor">
    <cofactor evidence="8">
        <name>Ni(2+)</name>
        <dbReference type="ChEBI" id="CHEBI:49786"/>
    </cofactor>
    <text evidence="8">Binds 1 nickel ion per subunit.</text>
</comment>
<dbReference type="InterPro" id="IPR002145">
    <property type="entry name" value="CopG"/>
</dbReference>
<name>A0A2B8BJ16_9PROT</name>
<dbReference type="NCBIfam" id="NF003381">
    <property type="entry name" value="PRK04460.1"/>
    <property type="match status" value="1"/>
</dbReference>
<dbReference type="RefSeq" id="WP_098736668.1">
    <property type="nucleotide sequence ID" value="NZ_PDKW01000040.1"/>
</dbReference>
<evidence type="ECO:0000313" key="12">
    <source>
        <dbReference type="EMBL" id="PGH57217.1"/>
    </source>
</evidence>
<dbReference type="InterPro" id="IPR022988">
    <property type="entry name" value="Ni_resp_reg_NikR"/>
</dbReference>
<keyword evidence="13" id="KW-1185">Reference proteome</keyword>
<evidence type="ECO:0000256" key="3">
    <source>
        <dbReference type="ARBA" id="ARBA00022723"/>
    </source>
</evidence>
<dbReference type="PANTHER" id="PTHR34719:SF2">
    <property type="entry name" value="NICKEL-RESPONSIVE REGULATOR"/>
    <property type="match status" value="1"/>
</dbReference>
<feature type="binding site" evidence="8">
    <location>
        <position position="90"/>
    </location>
    <ligand>
        <name>Ni(2+)</name>
        <dbReference type="ChEBI" id="CHEBI:49786"/>
    </ligand>
</feature>
<dbReference type="InterPro" id="IPR050192">
    <property type="entry name" value="CopG/NikR_regulator"/>
</dbReference>
<dbReference type="InterPro" id="IPR014160">
    <property type="entry name" value="Nickel_NikR_proteobac"/>
</dbReference>
<dbReference type="InterPro" id="IPR045865">
    <property type="entry name" value="ACT-like_dom_sf"/>
</dbReference>
<dbReference type="EMBL" id="PDKW01000040">
    <property type="protein sequence ID" value="PGH57217.1"/>
    <property type="molecule type" value="Genomic_DNA"/>
</dbReference>
<evidence type="ECO:0000259" key="10">
    <source>
        <dbReference type="Pfam" id="PF01402"/>
    </source>
</evidence>
<dbReference type="Pfam" id="PF08753">
    <property type="entry name" value="NikR_C"/>
    <property type="match status" value="1"/>
</dbReference>
<dbReference type="Gene3D" id="3.30.70.1150">
    <property type="entry name" value="ACT-like. Chain A, domain 2"/>
    <property type="match status" value="1"/>
</dbReference>
<evidence type="ECO:0000256" key="1">
    <source>
        <dbReference type="ARBA" id="ARBA00008478"/>
    </source>
</evidence>
<dbReference type="InterPro" id="IPR010985">
    <property type="entry name" value="Ribbon_hlx_hlx"/>
</dbReference>
<evidence type="ECO:0000256" key="2">
    <source>
        <dbReference type="ARBA" id="ARBA00022596"/>
    </source>
</evidence>
<dbReference type="CDD" id="cd22231">
    <property type="entry name" value="RHH_NikR_HicB-like"/>
    <property type="match status" value="1"/>
</dbReference>
<dbReference type="InterPro" id="IPR014864">
    <property type="entry name" value="TF_NikR_Ni-bd_C"/>
</dbReference>
<evidence type="ECO:0000256" key="5">
    <source>
        <dbReference type="ARBA" id="ARBA00023125"/>
    </source>
</evidence>
<dbReference type="NCBIfam" id="TIGR02793">
    <property type="entry name" value="nikR"/>
    <property type="match status" value="1"/>
</dbReference>
<sequence>MQRVTITLDDDLLAGIDRLVERRGYQGRSEAIRDLARNGLAEATAAEGETGACVAALVYVYDHAARELSKRLTNTFHEHHELTLTTLHVHLDHGSCMEVAVLKGEEAAVRRMAERVIAERGVRHGSTVVIPVRDGESLRGLEHHSHTHPGAPPPGDRPD</sequence>
<dbReference type="Gene3D" id="1.10.1220.10">
    <property type="entry name" value="Met repressor-like"/>
    <property type="match status" value="1"/>
</dbReference>
<dbReference type="NCBIfam" id="NF002815">
    <property type="entry name" value="PRK02967.1"/>
    <property type="match status" value="1"/>
</dbReference>
<dbReference type="HAMAP" id="MF_00476">
    <property type="entry name" value="NikR"/>
    <property type="match status" value="1"/>
</dbReference>
<dbReference type="InterPro" id="IPR013321">
    <property type="entry name" value="Arc_rbn_hlx_hlx"/>
</dbReference>
<feature type="compositionally biased region" description="Pro residues" evidence="9">
    <location>
        <begin position="150"/>
        <end position="159"/>
    </location>
</feature>
<feature type="binding site" evidence="8">
    <location>
        <position position="96"/>
    </location>
    <ligand>
        <name>Ni(2+)</name>
        <dbReference type="ChEBI" id="CHEBI:49786"/>
    </ligand>
</feature>
<evidence type="ECO:0000256" key="8">
    <source>
        <dbReference type="HAMAP-Rule" id="MF_00476"/>
    </source>
</evidence>
<dbReference type="SUPFAM" id="SSF55021">
    <property type="entry name" value="ACT-like"/>
    <property type="match status" value="1"/>
</dbReference>
<organism evidence="12 13">
    <name type="scientific">Azospirillum palustre</name>
    <dbReference type="NCBI Taxonomy" id="2044885"/>
    <lineage>
        <taxon>Bacteria</taxon>
        <taxon>Pseudomonadati</taxon>
        <taxon>Pseudomonadota</taxon>
        <taxon>Alphaproteobacteria</taxon>
        <taxon>Rhodospirillales</taxon>
        <taxon>Azospirillaceae</taxon>
        <taxon>Azospirillum</taxon>
    </lineage>
</organism>
<keyword evidence="4 8" id="KW-0805">Transcription regulation</keyword>
<evidence type="ECO:0000313" key="13">
    <source>
        <dbReference type="Proteomes" id="UP000225379"/>
    </source>
</evidence>
<feature type="domain" description="Transcription factor NikR nickel binding C-terminal" evidence="11">
    <location>
        <begin position="54"/>
        <end position="129"/>
    </location>
</feature>
<keyword evidence="5 8" id="KW-0238">DNA-binding</keyword>
<dbReference type="PANTHER" id="PTHR34719">
    <property type="entry name" value="NICKEL-RESPONSIVE REGULATOR"/>
    <property type="match status" value="1"/>
</dbReference>
<feature type="region of interest" description="Disordered" evidence="9">
    <location>
        <begin position="137"/>
        <end position="159"/>
    </location>
</feature>
<comment type="caution">
    <text evidence="12">The sequence shown here is derived from an EMBL/GenBank/DDBJ whole genome shotgun (WGS) entry which is preliminary data.</text>
</comment>
<dbReference type="InterPro" id="IPR027271">
    <property type="entry name" value="Acetolactate_synth/TF_NikR_C"/>
</dbReference>
<dbReference type="GO" id="GO:0016151">
    <property type="term" value="F:nickel cation binding"/>
    <property type="evidence" value="ECO:0007669"/>
    <property type="project" value="UniProtKB-UniRule"/>
</dbReference>
<gene>
    <name evidence="12" type="ORF">CRT60_12150</name>
</gene>
<dbReference type="OrthoDB" id="9806294at2"/>
<protein>
    <recommendedName>
        <fullName evidence="8">Putative nickel-responsive regulator</fullName>
    </recommendedName>
</protein>
<comment type="function">
    <text evidence="8">Transcriptional regulator.</text>
</comment>
<evidence type="ECO:0000256" key="7">
    <source>
        <dbReference type="ARBA" id="ARBA00024723"/>
    </source>
</evidence>
<evidence type="ECO:0000256" key="9">
    <source>
        <dbReference type="SAM" id="MobiDB-lite"/>
    </source>
</evidence>
<dbReference type="AlphaFoldDB" id="A0A2B8BJ16"/>
<dbReference type="GO" id="GO:0003677">
    <property type="term" value="F:DNA binding"/>
    <property type="evidence" value="ECO:0007669"/>
    <property type="project" value="UniProtKB-KW"/>
</dbReference>
<feature type="domain" description="Ribbon-helix-helix protein CopG" evidence="10">
    <location>
        <begin position="3"/>
        <end position="42"/>
    </location>
</feature>
<dbReference type="GO" id="GO:0010045">
    <property type="term" value="P:response to nickel cation"/>
    <property type="evidence" value="ECO:0007669"/>
    <property type="project" value="InterPro"/>
</dbReference>
<dbReference type="SUPFAM" id="SSF47598">
    <property type="entry name" value="Ribbon-helix-helix"/>
    <property type="match status" value="1"/>
</dbReference>